<dbReference type="GO" id="GO:0016837">
    <property type="term" value="F:carbon-oxygen lyase activity, acting on polysaccharides"/>
    <property type="evidence" value="ECO:0007669"/>
    <property type="project" value="TreeGrafter"/>
</dbReference>
<feature type="domain" description="Glycoside hydrolase 120 insertion" evidence="5">
    <location>
        <begin position="109"/>
        <end position="168"/>
    </location>
</feature>
<keyword evidence="3" id="KW-0732">Signal</keyword>
<sequence length="613" mass="66997">MKMQTAFIKPIIFTLFWGIACLMPFAVLANPRSIYVAKSGNDKNSGNASSPVLTITKAESIALPGDRIIIYKGTYREMVIFHKGGSPGAAISYSASPGEEVIIKGSERVRTWVKAHGRTWRATINDDFFNGTNPFKEWINRDSSYRHLGEVYLDNKLLNEQKMKGDVERVIYSWFTSQENGKTIITANFGANDPNQKLTEINVRPSAFAAEKPGISFIVIDGLKIAQIASAPAFVNGVQPGAINANGGTHWVIKNCSLSYCKSVAISIGQTGHDYPGSSPGNPEYRDLSQDISTVGHDTITHNHISYCGQAGIFGLLHGTQSIIADNLIEDINSNNDFPGNEIAGIRLALAVDVLISHNLIRRVHGTGYGIYLGPLFQGARISRNVITETSQSAIYLYNSHGPALFDNNIISGPGKSTGEGVKMISAEGNVFVQNLFYDCAFINQKVPGRTFATSNFLPHSLVIKQTIPALAMDDRWYSNVFVKSGLDKLNNDPDCLADYNAYIQGALPTAWGDKQSHTIAANAGFALINTANSAKLMLDLKAIPKVTCPVLSPEYIGFFALSKQYLEYSNGKAITINEDFKHKPKDALSGFPGPFYQYWATSDNNQTLLFAY</sequence>
<dbReference type="Gene3D" id="2.160.20.10">
    <property type="entry name" value="Single-stranded right-handed beta-helix, Pectin lyase-like"/>
    <property type="match status" value="2"/>
</dbReference>
<dbReference type="InterPro" id="IPR007742">
    <property type="entry name" value="NosD_dom"/>
</dbReference>
<dbReference type="InterPro" id="IPR006626">
    <property type="entry name" value="PbH1"/>
</dbReference>
<dbReference type="InterPro" id="IPR012334">
    <property type="entry name" value="Pectin_lyas_fold"/>
</dbReference>
<evidence type="ECO:0000256" key="2">
    <source>
        <dbReference type="ARBA" id="ARBA00022525"/>
    </source>
</evidence>
<gene>
    <name evidence="6" type="ORF">SAMN05216490_3218</name>
</gene>
<dbReference type="PANTHER" id="PTHR40088">
    <property type="entry name" value="PECTATE LYASE (EUROFUNG)"/>
    <property type="match status" value="1"/>
</dbReference>
<dbReference type="InterPro" id="IPR011050">
    <property type="entry name" value="Pectin_lyase_fold/virulence"/>
</dbReference>
<dbReference type="Pfam" id="PF05048">
    <property type="entry name" value="NosD"/>
    <property type="match status" value="1"/>
</dbReference>
<dbReference type="GO" id="GO:0005576">
    <property type="term" value="C:extracellular region"/>
    <property type="evidence" value="ECO:0007669"/>
    <property type="project" value="UniProtKB-SubCell"/>
</dbReference>
<dbReference type="InterPro" id="IPR052052">
    <property type="entry name" value="Polysaccharide_Lyase_9"/>
</dbReference>
<keyword evidence="7" id="KW-1185">Reference proteome</keyword>
<evidence type="ECO:0000313" key="6">
    <source>
        <dbReference type="EMBL" id="SDT36241.1"/>
    </source>
</evidence>
<dbReference type="EMBL" id="LT629740">
    <property type="protein sequence ID" value="SDT36241.1"/>
    <property type="molecule type" value="Genomic_DNA"/>
</dbReference>
<evidence type="ECO:0000256" key="1">
    <source>
        <dbReference type="ARBA" id="ARBA00004613"/>
    </source>
</evidence>
<accession>A0A1H1ZQY8</accession>
<dbReference type="SMART" id="SM00710">
    <property type="entry name" value="PbH1"/>
    <property type="match status" value="5"/>
</dbReference>
<evidence type="ECO:0000313" key="7">
    <source>
        <dbReference type="Proteomes" id="UP000199679"/>
    </source>
</evidence>
<dbReference type="RefSeq" id="WP_091374996.1">
    <property type="nucleotide sequence ID" value="NZ_LT629740.1"/>
</dbReference>
<proteinExistence type="predicted"/>
<dbReference type="InterPro" id="IPR049169">
    <property type="entry name" value="Glyco_hydro_120_ins"/>
</dbReference>
<dbReference type="PANTHER" id="PTHR40088:SF2">
    <property type="entry name" value="SECRETED SUGAR HYDROLASE"/>
    <property type="match status" value="1"/>
</dbReference>
<feature type="domain" description="Periplasmic copper-binding protein NosD beta helix" evidence="4">
    <location>
        <begin position="334"/>
        <end position="438"/>
    </location>
</feature>
<dbReference type="OrthoDB" id="9767990at2"/>
<organism evidence="6 7">
    <name type="scientific">Mucilaginibacter mallensis</name>
    <dbReference type="NCBI Taxonomy" id="652787"/>
    <lineage>
        <taxon>Bacteria</taxon>
        <taxon>Pseudomonadati</taxon>
        <taxon>Bacteroidota</taxon>
        <taxon>Sphingobacteriia</taxon>
        <taxon>Sphingobacteriales</taxon>
        <taxon>Sphingobacteriaceae</taxon>
        <taxon>Mucilaginibacter</taxon>
    </lineage>
</organism>
<name>A0A1H1ZQY8_MUCMA</name>
<dbReference type="STRING" id="652787.SAMN05216490_3218"/>
<reference evidence="6 7" key="1">
    <citation type="submission" date="2016-10" db="EMBL/GenBank/DDBJ databases">
        <authorList>
            <person name="de Groot N.N."/>
        </authorList>
    </citation>
    <scope>NUCLEOTIDE SEQUENCE [LARGE SCALE GENOMIC DNA]</scope>
    <source>
        <strain evidence="6 7">MP1X4</strain>
    </source>
</reference>
<evidence type="ECO:0000259" key="4">
    <source>
        <dbReference type="Pfam" id="PF05048"/>
    </source>
</evidence>
<protein>
    <submittedName>
        <fullName evidence="6">Parallel beta-helix repeat (Two copies)</fullName>
    </submittedName>
</protein>
<comment type="subcellular location">
    <subcellularLocation>
        <location evidence="1">Secreted</location>
    </subcellularLocation>
</comment>
<evidence type="ECO:0000259" key="5">
    <source>
        <dbReference type="Pfam" id="PF21258"/>
    </source>
</evidence>
<dbReference type="PROSITE" id="PS51257">
    <property type="entry name" value="PROKAR_LIPOPROTEIN"/>
    <property type="match status" value="1"/>
</dbReference>
<dbReference type="SUPFAM" id="SSF51126">
    <property type="entry name" value="Pectin lyase-like"/>
    <property type="match status" value="1"/>
</dbReference>
<dbReference type="AlphaFoldDB" id="A0A1H1ZQY8"/>
<dbReference type="Pfam" id="PF21258">
    <property type="entry name" value="Glyco_hydro_120_ins"/>
    <property type="match status" value="1"/>
</dbReference>
<dbReference type="Proteomes" id="UP000199679">
    <property type="component" value="Chromosome I"/>
</dbReference>
<evidence type="ECO:0000256" key="3">
    <source>
        <dbReference type="ARBA" id="ARBA00022729"/>
    </source>
</evidence>
<keyword evidence="2" id="KW-0964">Secreted</keyword>